<evidence type="ECO:0000313" key="7">
    <source>
        <dbReference type="EMBL" id="VAX18368.1"/>
    </source>
</evidence>
<dbReference type="AlphaFoldDB" id="A0A3B1C3E8"/>
<dbReference type="InterPro" id="IPR019575">
    <property type="entry name" value="Nuop51_4Fe4S-bd"/>
</dbReference>
<dbReference type="EMBL" id="UOGA01000122">
    <property type="protein sequence ID" value="VAX18368.1"/>
    <property type="molecule type" value="Genomic_DNA"/>
</dbReference>
<dbReference type="Gene3D" id="3.10.20.600">
    <property type="match status" value="1"/>
</dbReference>
<keyword evidence="4" id="KW-0408">Iron</keyword>
<dbReference type="GO" id="GO:0008137">
    <property type="term" value="F:NADH dehydrogenase (ubiquinone) activity"/>
    <property type="evidence" value="ECO:0007669"/>
    <property type="project" value="InterPro"/>
</dbReference>
<evidence type="ECO:0000256" key="2">
    <source>
        <dbReference type="ARBA" id="ARBA00022485"/>
    </source>
</evidence>
<evidence type="ECO:0000256" key="5">
    <source>
        <dbReference type="ARBA" id="ARBA00023014"/>
    </source>
</evidence>
<dbReference type="Gene3D" id="1.20.1440.230">
    <property type="entry name" value="NADH-ubiquinone oxidoreductase 51kDa subunit, iron-sulphur binding domain"/>
    <property type="match status" value="1"/>
</dbReference>
<feature type="domain" description="NADH-ubiquinone oxidoreductase 51kDa subunit iron-sulphur binding" evidence="6">
    <location>
        <begin position="293"/>
        <end position="338"/>
    </location>
</feature>
<dbReference type="GO" id="GO:0051539">
    <property type="term" value="F:4 iron, 4 sulfur cluster binding"/>
    <property type="evidence" value="ECO:0007669"/>
    <property type="project" value="UniProtKB-KW"/>
</dbReference>
<dbReference type="GO" id="GO:0003677">
    <property type="term" value="F:DNA binding"/>
    <property type="evidence" value="ECO:0007669"/>
    <property type="project" value="UniProtKB-KW"/>
</dbReference>
<dbReference type="SUPFAM" id="SSF142984">
    <property type="entry name" value="Nqo1 middle domain-like"/>
    <property type="match status" value="1"/>
</dbReference>
<dbReference type="InterPro" id="IPR037207">
    <property type="entry name" value="Nuop51_4Fe4S-bd_sf"/>
</dbReference>
<dbReference type="SUPFAM" id="SSF142019">
    <property type="entry name" value="Nqo1 FMN-binding domain-like"/>
    <property type="match status" value="1"/>
</dbReference>
<sequence>MTSLFALKENQRRSSLKRALASNPKEIIKEISASGLIGLGGAGFPAGRKWEAVRSAQSGEKFVICNAEEGEPGTFKDRYIIENFPSRVIEGILIAMRAVGAGKAYIYIRHEYGKGYKSLAKALREFPPSLMKKFGAPEIILWKGPGGYICGEESALIESICGRRAEPKSRPPYPTQSGLFGRPTLVNNVETLANVPLIFDVGSAKFQENFRKLFSVSGDVKKRGVYPAAPGVTLRELVFGQAGAMRSARQFKLAIVGGVSGRAYSSDDLDLKLDYGIFGNGTVIVLDESRSLRDTVLNIAEFFEDESCGKCAPCRQGTAKFTAILKKQFKNKNGPDDMDQLELLSMVMKDTSLCGLGQTATRVFDDITEKFGVEI</sequence>
<dbReference type="Pfam" id="PF10589">
    <property type="entry name" value="NADH_4Fe-4S"/>
    <property type="match status" value="1"/>
</dbReference>
<keyword evidence="2" id="KW-0004">4Fe-4S</keyword>
<dbReference type="SUPFAM" id="SSF140490">
    <property type="entry name" value="Nqo1C-terminal domain-like"/>
    <property type="match status" value="1"/>
</dbReference>
<keyword evidence="5" id="KW-0411">Iron-sulfur</keyword>
<keyword evidence="7" id="KW-0371">Homeobox</keyword>
<dbReference type="GO" id="GO:0046872">
    <property type="term" value="F:metal ion binding"/>
    <property type="evidence" value="ECO:0007669"/>
    <property type="project" value="UniProtKB-KW"/>
</dbReference>
<reference evidence="7" key="1">
    <citation type="submission" date="2018-06" db="EMBL/GenBank/DDBJ databases">
        <authorList>
            <person name="Zhirakovskaya E."/>
        </authorList>
    </citation>
    <scope>NUCLEOTIDE SEQUENCE</scope>
</reference>
<evidence type="ECO:0000259" key="6">
    <source>
        <dbReference type="SMART" id="SM00928"/>
    </source>
</evidence>
<accession>A0A3B1C3E8</accession>
<dbReference type="InterPro" id="IPR037225">
    <property type="entry name" value="Nuo51_FMN-bd_sf"/>
</dbReference>
<dbReference type="InterPro" id="IPR011538">
    <property type="entry name" value="Nuo51_FMN-bd"/>
</dbReference>
<dbReference type="GO" id="GO:0047985">
    <property type="term" value="F:hydrogen dehydrogenase activity"/>
    <property type="evidence" value="ECO:0007669"/>
    <property type="project" value="UniProtKB-EC"/>
</dbReference>
<evidence type="ECO:0000256" key="4">
    <source>
        <dbReference type="ARBA" id="ARBA00023004"/>
    </source>
</evidence>
<dbReference type="InterPro" id="IPR001949">
    <property type="entry name" value="NADH-UbQ_OxRdtase_51kDa_CS"/>
</dbReference>
<dbReference type="Gene3D" id="3.40.50.11540">
    <property type="entry name" value="NADH-ubiquinone oxidoreductase 51kDa subunit"/>
    <property type="match status" value="1"/>
</dbReference>
<dbReference type="EC" id="1.12.1.2" evidence="7"/>
<keyword evidence="3" id="KW-0479">Metal-binding</keyword>
<dbReference type="PROSITE" id="PS00645">
    <property type="entry name" value="COMPLEX1_51K_2"/>
    <property type="match status" value="1"/>
</dbReference>
<evidence type="ECO:0000256" key="3">
    <source>
        <dbReference type="ARBA" id="ARBA00022723"/>
    </source>
</evidence>
<protein>
    <submittedName>
        <fullName evidence="7">NAD-reducing hydrogenase subunit HoxF</fullName>
        <ecNumber evidence="7">1.12.1.2</ecNumber>
    </submittedName>
</protein>
<keyword evidence="7" id="KW-0560">Oxidoreductase</keyword>
<comment type="similarity">
    <text evidence="1">Belongs to the complex I 51 kDa subunit family.</text>
</comment>
<name>A0A3B1C3E8_9ZZZZ</name>
<dbReference type="PANTHER" id="PTHR43578">
    <property type="entry name" value="NADH-QUINONE OXIDOREDUCTASE SUBUNIT F"/>
    <property type="match status" value="1"/>
</dbReference>
<gene>
    <name evidence="7" type="ORF">MNBD_NITROSPINAE04-2515</name>
</gene>
<dbReference type="SMART" id="SM00928">
    <property type="entry name" value="NADH_4Fe-4S"/>
    <property type="match status" value="1"/>
</dbReference>
<evidence type="ECO:0000256" key="1">
    <source>
        <dbReference type="ARBA" id="ARBA00007523"/>
    </source>
</evidence>
<dbReference type="Pfam" id="PF01512">
    <property type="entry name" value="Complex1_51K"/>
    <property type="match status" value="1"/>
</dbReference>
<dbReference type="GO" id="GO:0010181">
    <property type="term" value="F:FMN binding"/>
    <property type="evidence" value="ECO:0007669"/>
    <property type="project" value="InterPro"/>
</dbReference>
<dbReference type="PANTHER" id="PTHR43578:SF3">
    <property type="entry name" value="NADH-QUINONE OXIDOREDUCTASE SUBUNIT F"/>
    <property type="match status" value="1"/>
</dbReference>
<proteinExistence type="inferred from homology"/>
<organism evidence="7">
    <name type="scientific">hydrothermal vent metagenome</name>
    <dbReference type="NCBI Taxonomy" id="652676"/>
    <lineage>
        <taxon>unclassified sequences</taxon>
        <taxon>metagenomes</taxon>
        <taxon>ecological metagenomes</taxon>
    </lineage>
</organism>